<accession>A0A0E9MU23</accession>
<evidence type="ECO:0000313" key="3">
    <source>
        <dbReference type="EMBL" id="GAO40640.1"/>
    </source>
</evidence>
<evidence type="ECO:0000313" key="4">
    <source>
        <dbReference type="Proteomes" id="UP000033202"/>
    </source>
</evidence>
<protein>
    <submittedName>
        <fullName evidence="3">Uncharacterized protein</fullName>
    </submittedName>
</protein>
<feature type="chain" id="PRO_5002430070" evidence="2">
    <location>
        <begin position="26"/>
        <end position="87"/>
    </location>
</feature>
<keyword evidence="4" id="KW-1185">Reference proteome</keyword>
<keyword evidence="1" id="KW-0812">Transmembrane</keyword>
<proteinExistence type="predicted"/>
<keyword evidence="1" id="KW-0472">Membrane</keyword>
<name>A0A0E9MU23_9SPHN</name>
<reference evidence="3 4" key="1">
    <citation type="submission" date="2015-04" db="EMBL/GenBank/DDBJ databases">
        <title>Whole genome shotgun sequence of Sphingomonas changbaiensis NBRC 104936.</title>
        <authorList>
            <person name="Katano-Makiyama Y."/>
            <person name="Hosoyama A."/>
            <person name="Hashimoto M."/>
            <person name="Noguchi M."/>
            <person name="Tsuchikane K."/>
            <person name="Ohji S."/>
            <person name="Yamazoe A."/>
            <person name="Ichikawa N."/>
            <person name="Kimura A."/>
            <person name="Fujita N."/>
        </authorList>
    </citation>
    <scope>NUCLEOTIDE SEQUENCE [LARGE SCALE GENOMIC DNA]</scope>
    <source>
        <strain evidence="3 4">NBRC 104936</strain>
    </source>
</reference>
<feature type="transmembrane region" description="Helical" evidence="1">
    <location>
        <begin position="49"/>
        <end position="75"/>
    </location>
</feature>
<evidence type="ECO:0000256" key="2">
    <source>
        <dbReference type="SAM" id="SignalP"/>
    </source>
</evidence>
<sequence>MRTGFITSALIASSMVAAAPSVALAQTTSSAAKLSVAHARAGAPSGDSQLAGGSGGVIALALVAGIVAIGVLAAVNSDDNGSSPASP</sequence>
<feature type="signal peptide" evidence="2">
    <location>
        <begin position="1"/>
        <end position="25"/>
    </location>
</feature>
<keyword evidence="1" id="KW-1133">Transmembrane helix</keyword>
<dbReference type="Proteomes" id="UP000033202">
    <property type="component" value="Unassembled WGS sequence"/>
</dbReference>
<gene>
    <name evidence="3" type="ORF">SCH01S_50_00070</name>
</gene>
<evidence type="ECO:0000256" key="1">
    <source>
        <dbReference type="SAM" id="Phobius"/>
    </source>
</evidence>
<dbReference type="EMBL" id="BBWU01000050">
    <property type="protein sequence ID" value="GAO40640.1"/>
    <property type="molecule type" value="Genomic_DNA"/>
</dbReference>
<comment type="caution">
    <text evidence="3">The sequence shown here is derived from an EMBL/GenBank/DDBJ whole genome shotgun (WGS) entry which is preliminary data.</text>
</comment>
<organism evidence="3 4">
    <name type="scientific">Sphingomonas changbaiensis NBRC 104936</name>
    <dbReference type="NCBI Taxonomy" id="1219043"/>
    <lineage>
        <taxon>Bacteria</taxon>
        <taxon>Pseudomonadati</taxon>
        <taxon>Pseudomonadota</taxon>
        <taxon>Alphaproteobacteria</taxon>
        <taxon>Sphingomonadales</taxon>
        <taxon>Sphingomonadaceae</taxon>
        <taxon>Sphingomonas</taxon>
    </lineage>
</organism>
<dbReference type="AlphaFoldDB" id="A0A0E9MU23"/>
<dbReference type="RefSeq" id="WP_046349430.1">
    <property type="nucleotide sequence ID" value="NZ_BBWU01000050.1"/>
</dbReference>
<keyword evidence="2" id="KW-0732">Signal</keyword>